<feature type="compositionally biased region" description="Basic and acidic residues" evidence="8">
    <location>
        <begin position="186"/>
        <end position="198"/>
    </location>
</feature>
<evidence type="ECO:0000256" key="1">
    <source>
        <dbReference type="ARBA" id="ARBA00010641"/>
    </source>
</evidence>
<dbReference type="Gene3D" id="3.10.450.50">
    <property type="match status" value="1"/>
</dbReference>
<gene>
    <name evidence="12" type="primary">sigG</name>
    <name evidence="12" type="ORF">Sru01_52660</name>
</gene>
<name>A0A919R699_9ACTN</name>
<keyword evidence="3 7" id="KW-0805">Transcription regulation</keyword>
<dbReference type="NCBIfam" id="TIGR02960">
    <property type="entry name" value="SigX5"/>
    <property type="match status" value="1"/>
</dbReference>
<dbReference type="InterPro" id="IPR014284">
    <property type="entry name" value="RNA_pol_sigma-70_dom"/>
</dbReference>
<dbReference type="SUPFAM" id="SSF88946">
    <property type="entry name" value="Sigma2 domain of RNA polymerase sigma factors"/>
    <property type="match status" value="1"/>
</dbReference>
<dbReference type="Pfam" id="PF12680">
    <property type="entry name" value="SnoaL_2"/>
    <property type="match status" value="1"/>
</dbReference>
<dbReference type="InterPro" id="IPR013324">
    <property type="entry name" value="RNA_pol_sigma_r3/r4-like"/>
</dbReference>
<evidence type="ECO:0000256" key="2">
    <source>
        <dbReference type="ARBA" id="ARBA00011344"/>
    </source>
</evidence>
<dbReference type="Pfam" id="PF04542">
    <property type="entry name" value="Sigma70_r2"/>
    <property type="match status" value="1"/>
</dbReference>
<dbReference type="InterPro" id="IPR013325">
    <property type="entry name" value="RNA_pol_sigma_r2"/>
</dbReference>
<evidence type="ECO:0000256" key="3">
    <source>
        <dbReference type="ARBA" id="ARBA00023015"/>
    </source>
</evidence>
<dbReference type="EMBL" id="BOOU01000071">
    <property type="protein sequence ID" value="GII80284.1"/>
    <property type="molecule type" value="Genomic_DNA"/>
</dbReference>
<evidence type="ECO:0000259" key="9">
    <source>
        <dbReference type="Pfam" id="PF04542"/>
    </source>
</evidence>
<dbReference type="NCBIfam" id="NF006089">
    <property type="entry name" value="PRK08241.1"/>
    <property type="match status" value="1"/>
</dbReference>
<dbReference type="GO" id="GO:0003677">
    <property type="term" value="F:DNA binding"/>
    <property type="evidence" value="ECO:0007669"/>
    <property type="project" value="UniProtKB-KW"/>
</dbReference>
<feature type="domain" description="RNA polymerase sigma-70 region 2" evidence="9">
    <location>
        <begin position="18"/>
        <end position="80"/>
    </location>
</feature>
<evidence type="ECO:0000256" key="8">
    <source>
        <dbReference type="SAM" id="MobiDB-lite"/>
    </source>
</evidence>
<dbReference type="CDD" id="cd06171">
    <property type="entry name" value="Sigma70_r4"/>
    <property type="match status" value="1"/>
</dbReference>
<dbReference type="Gene3D" id="1.10.1740.10">
    <property type="match status" value="1"/>
</dbReference>
<dbReference type="PROSITE" id="PS01063">
    <property type="entry name" value="SIGMA70_ECF"/>
    <property type="match status" value="1"/>
</dbReference>
<evidence type="ECO:0000259" key="10">
    <source>
        <dbReference type="Pfam" id="PF08281"/>
    </source>
</evidence>
<evidence type="ECO:0000313" key="12">
    <source>
        <dbReference type="EMBL" id="GII80284.1"/>
    </source>
</evidence>
<dbReference type="GO" id="GO:0006352">
    <property type="term" value="P:DNA-templated transcription initiation"/>
    <property type="evidence" value="ECO:0007669"/>
    <property type="project" value="InterPro"/>
</dbReference>
<keyword evidence="13" id="KW-1185">Reference proteome</keyword>
<dbReference type="InterPro" id="IPR036388">
    <property type="entry name" value="WH-like_DNA-bd_sf"/>
</dbReference>
<dbReference type="InterPro" id="IPR032710">
    <property type="entry name" value="NTF2-like_dom_sf"/>
</dbReference>
<evidence type="ECO:0000256" key="5">
    <source>
        <dbReference type="ARBA" id="ARBA00023125"/>
    </source>
</evidence>
<evidence type="ECO:0000256" key="6">
    <source>
        <dbReference type="ARBA" id="ARBA00023163"/>
    </source>
</evidence>
<dbReference type="InterPro" id="IPR013249">
    <property type="entry name" value="RNA_pol_sigma70_r4_t2"/>
</dbReference>
<dbReference type="PANTHER" id="PTHR43133">
    <property type="entry name" value="RNA POLYMERASE ECF-TYPE SIGMA FACTO"/>
    <property type="match status" value="1"/>
</dbReference>
<dbReference type="Gene3D" id="1.10.10.10">
    <property type="entry name" value="Winged helix-like DNA-binding domain superfamily/Winged helix DNA-binding domain"/>
    <property type="match status" value="1"/>
</dbReference>
<dbReference type="GO" id="GO:0006950">
    <property type="term" value="P:response to stress"/>
    <property type="evidence" value="ECO:0007669"/>
    <property type="project" value="UniProtKB-ARBA"/>
</dbReference>
<feature type="domain" description="SnoaL-like" evidence="11">
    <location>
        <begin position="211"/>
        <end position="306"/>
    </location>
</feature>
<feature type="domain" description="RNA polymerase sigma factor 70 region 4 type 2" evidence="10">
    <location>
        <begin position="135"/>
        <end position="187"/>
    </location>
</feature>
<dbReference type="SUPFAM" id="SSF54427">
    <property type="entry name" value="NTF2-like"/>
    <property type="match status" value="1"/>
</dbReference>
<dbReference type="Proteomes" id="UP000655287">
    <property type="component" value="Unassembled WGS sequence"/>
</dbReference>
<keyword evidence="6 7" id="KW-0804">Transcription</keyword>
<feature type="region of interest" description="Disordered" evidence="8">
    <location>
        <begin position="186"/>
        <end position="205"/>
    </location>
</feature>
<dbReference type="Pfam" id="PF08281">
    <property type="entry name" value="Sigma70_r4_2"/>
    <property type="match status" value="1"/>
</dbReference>
<evidence type="ECO:0000256" key="4">
    <source>
        <dbReference type="ARBA" id="ARBA00023082"/>
    </source>
</evidence>
<evidence type="ECO:0000313" key="13">
    <source>
        <dbReference type="Proteomes" id="UP000655287"/>
    </source>
</evidence>
<dbReference type="NCBIfam" id="TIGR02937">
    <property type="entry name" value="sigma70-ECF"/>
    <property type="match status" value="1"/>
</dbReference>
<dbReference type="InterPro" id="IPR000838">
    <property type="entry name" value="RNA_pol_sigma70_ECF_CS"/>
</dbReference>
<dbReference type="AlphaFoldDB" id="A0A919R699"/>
<evidence type="ECO:0000259" key="11">
    <source>
        <dbReference type="Pfam" id="PF12680"/>
    </source>
</evidence>
<dbReference type="InterPro" id="IPR039425">
    <property type="entry name" value="RNA_pol_sigma-70-like"/>
</dbReference>
<dbReference type="InterPro" id="IPR037401">
    <property type="entry name" value="SnoaL-like"/>
</dbReference>
<dbReference type="PANTHER" id="PTHR43133:SF65">
    <property type="entry name" value="ECF RNA POLYMERASE SIGMA FACTOR SIGG"/>
    <property type="match status" value="1"/>
</dbReference>
<comment type="similarity">
    <text evidence="1 7">Belongs to the sigma-70 factor family. ECF subfamily.</text>
</comment>
<protein>
    <recommendedName>
        <fullName evidence="7">RNA polymerase sigma factor</fullName>
    </recommendedName>
</protein>
<sequence>MAEQPVQDDFTLAAAPFRGELLAHCYRMTGSMHDAEDLVQETYLRAWQAYDRFQGRSSLRTWLYRIATNACLTALDGRRRRPLPADLSAPGDGAAHLPAARPEIGWLEPFPDALLDGAPGGDPAAVVLARESVRLAFVAALQHLPPRQRAVLLLREVMQWRAAEVAEVLDTTPVAVNSILQRARSQLDRAAPAERDTTDEQGSAGDRELLDRYVTAFERKDIPALVELFTADAVWEMPPHETWYQGPEHIGRHLLAHCPAGPGDQRLVPVRAGGRPAFAGYLRTGGSPFRAFNLQVLTLAGGRVARAVNFLDPRLFRWFGLPETLDAPAAAAPERPRPAG</sequence>
<reference evidence="12" key="1">
    <citation type="submission" date="2021-01" db="EMBL/GenBank/DDBJ databases">
        <title>Whole genome shotgun sequence of Sphaerisporangium rufum NBRC 109079.</title>
        <authorList>
            <person name="Komaki H."/>
            <person name="Tamura T."/>
        </authorList>
    </citation>
    <scope>NUCLEOTIDE SEQUENCE</scope>
    <source>
        <strain evidence="12">NBRC 109079</strain>
    </source>
</reference>
<dbReference type="InterPro" id="IPR014305">
    <property type="entry name" value="RNA_pol_sigma-G_actinobac"/>
</dbReference>
<proteinExistence type="inferred from homology"/>
<dbReference type="GO" id="GO:0016987">
    <property type="term" value="F:sigma factor activity"/>
    <property type="evidence" value="ECO:0007669"/>
    <property type="project" value="UniProtKB-KW"/>
</dbReference>
<dbReference type="RefSeq" id="WP_203990783.1">
    <property type="nucleotide sequence ID" value="NZ_BOOU01000071.1"/>
</dbReference>
<dbReference type="InterPro" id="IPR007627">
    <property type="entry name" value="RNA_pol_sigma70_r2"/>
</dbReference>
<accession>A0A919R699</accession>
<dbReference type="SUPFAM" id="SSF88659">
    <property type="entry name" value="Sigma3 and sigma4 domains of RNA polymerase sigma factors"/>
    <property type="match status" value="1"/>
</dbReference>
<keyword evidence="5 7" id="KW-0238">DNA-binding</keyword>
<evidence type="ECO:0000256" key="7">
    <source>
        <dbReference type="RuleBase" id="RU000716"/>
    </source>
</evidence>
<comment type="subunit">
    <text evidence="2">Interacts transiently with the RNA polymerase catalytic core formed by RpoA, RpoB, RpoC and RpoZ (2 alpha, 1 beta, 1 beta' and 1 omega subunit) to form the RNA polymerase holoenzyme that can initiate transcription.</text>
</comment>
<keyword evidence="4 7" id="KW-0731">Sigma factor</keyword>
<comment type="caution">
    <text evidence="12">The sequence shown here is derived from an EMBL/GenBank/DDBJ whole genome shotgun (WGS) entry which is preliminary data.</text>
</comment>
<organism evidence="12 13">
    <name type="scientific">Sphaerisporangium rufum</name>
    <dbReference type="NCBI Taxonomy" id="1381558"/>
    <lineage>
        <taxon>Bacteria</taxon>
        <taxon>Bacillati</taxon>
        <taxon>Actinomycetota</taxon>
        <taxon>Actinomycetes</taxon>
        <taxon>Streptosporangiales</taxon>
        <taxon>Streptosporangiaceae</taxon>
        <taxon>Sphaerisporangium</taxon>
    </lineage>
</organism>